<accession>A0A1C3VCX2</accession>
<dbReference type="Gene3D" id="3.40.1440.10">
    <property type="entry name" value="GIY-YIG endonuclease"/>
    <property type="match status" value="1"/>
</dbReference>
<sequence>MTAGWSGLIEADISIPSARPVTVSIDRKAAIAAYKERKTIAGIFVVRCAVSSEAWVGQAPNLETIRNRIWFSLRQGSHTCRSLQAAWNAHGEAGLTFGECERLEDEETAYVRNALLKERLLHWRDELKAEAI</sequence>
<evidence type="ECO:0008006" key="3">
    <source>
        <dbReference type="Google" id="ProtNLM"/>
    </source>
</evidence>
<evidence type="ECO:0000313" key="2">
    <source>
        <dbReference type="Proteomes" id="UP000199184"/>
    </source>
</evidence>
<reference evidence="2" key="1">
    <citation type="submission" date="2016-08" db="EMBL/GenBank/DDBJ databases">
        <authorList>
            <person name="Varghese N."/>
            <person name="Submissions Spin"/>
        </authorList>
    </citation>
    <scope>NUCLEOTIDE SEQUENCE [LARGE SCALE GENOMIC DNA]</scope>
    <source>
        <strain evidence="2">ERR11</strain>
    </source>
</reference>
<dbReference type="Proteomes" id="UP000199184">
    <property type="component" value="Unassembled WGS sequence"/>
</dbReference>
<keyword evidence="2" id="KW-1185">Reference proteome</keyword>
<dbReference type="SUPFAM" id="SSF82771">
    <property type="entry name" value="GIY-YIG endonuclease"/>
    <property type="match status" value="1"/>
</dbReference>
<organism evidence="1 2">
    <name type="scientific">Bradyrhizobium shewense</name>
    <dbReference type="NCBI Taxonomy" id="1761772"/>
    <lineage>
        <taxon>Bacteria</taxon>
        <taxon>Pseudomonadati</taxon>
        <taxon>Pseudomonadota</taxon>
        <taxon>Alphaproteobacteria</taxon>
        <taxon>Hyphomicrobiales</taxon>
        <taxon>Nitrobacteraceae</taxon>
        <taxon>Bradyrhizobium</taxon>
    </lineage>
</organism>
<dbReference type="AlphaFoldDB" id="A0A1C3VCX2"/>
<proteinExistence type="predicted"/>
<protein>
    <recommendedName>
        <fullName evidence="3">GIY-YIG nuclease family protein</fullName>
    </recommendedName>
</protein>
<gene>
    <name evidence="1" type="ORF">GA0061098_100450</name>
</gene>
<evidence type="ECO:0000313" key="1">
    <source>
        <dbReference type="EMBL" id="SCB25555.1"/>
    </source>
</evidence>
<dbReference type="InterPro" id="IPR035901">
    <property type="entry name" value="GIY-YIG_endonuc_sf"/>
</dbReference>
<name>A0A1C3VCX2_9BRAD</name>
<dbReference type="CDD" id="cd10451">
    <property type="entry name" value="GIY-YIG_LuxR_like"/>
    <property type="match status" value="1"/>
</dbReference>
<dbReference type="EMBL" id="FMAI01000004">
    <property type="protein sequence ID" value="SCB25555.1"/>
    <property type="molecule type" value="Genomic_DNA"/>
</dbReference>